<organism evidence="8 9">
    <name type="scientific">Candidatus Woykebacteria bacterium RIFCSPLOWO2_01_FULL_41_12</name>
    <dbReference type="NCBI Taxonomy" id="1802604"/>
    <lineage>
        <taxon>Bacteria</taxon>
        <taxon>Candidatus Woykeibacteriota</taxon>
    </lineage>
</organism>
<keyword evidence="1 6" id="KW-0597">Phosphoprotein</keyword>
<evidence type="ECO:0000256" key="1">
    <source>
        <dbReference type="ARBA" id="ARBA00022553"/>
    </source>
</evidence>
<evidence type="ECO:0000313" key="9">
    <source>
        <dbReference type="Proteomes" id="UP000179279"/>
    </source>
</evidence>
<keyword evidence="4" id="KW-0238">DNA-binding</keyword>
<comment type="caution">
    <text evidence="8">The sequence shown here is derived from an EMBL/GenBank/DDBJ whole genome shotgun (WGS) entry which is preliminary data.</text>
</comment>
<keyword evidence="3" id="KW-0805">Transcription regulation</keyword>
<evidence type="ECO:0000259" key="7">
    <source>
        <dbReference type="PROSITE" id="PS50110"/>
    </source>
</evidence>
<feature type="modified residue" description="4-aspartylphosphate" evidence="6">
    <location>
        <position position="52"/>
    </location>
</feature>
<gene>
    <name evidence="8" type="ORF">A3A57_01435</name>
</gene>
<dbReference type="Pfam" id="PF00072">
    <property type="entry name" value="Response_reg"/>
    <property type="match status" value="1"/>
</dbReference>
<sequence length="121" mass="13510">MAKVLLVEDEPIVNRMYEKALRFEGHEVDVVEDGEAALSHLESFSPDLVLLDIMMPKMDGFTVLSKIRENKKYMDLPVVILTNLAGAEDTKKAMSLGATSYLVKSDLEPSKIVAEIEKNLK</sequence>
<accession>A0A1G1WTP0</accession>
<dbReference type="GO" id="GO:0000160">
    <property type="term" value="P:phosphorelay signal transduction system"/>
    <property type="evidence" value="ECO:0007669"/>
    <property type="project" value="UniProtKB-KW"/>
</dbReference>
<dbReference type="PANTHER" id="PTHR44591">
    <property type="entry name" value="STRESS RESPONSE REGULATOR PROTEIN 1"/>
    <property type="match status" value="1"/>
</dbReference>
<name>A0A1G1WTP0_9BACT</name>
<evidence type="ECO:0000256" key="4">
    <source>
        <dbReference type="ARBA" id="ARBA00023125"/>
    </source>
</evidence>
<dbReference type="InterPro" id="IPR011006">
    <property type="entry name" value="CheY-like_superfamily"/>
</dbReference>
<keyword evidence="5" id="KW-0804">Transcription</keyword>
<dbReference type="Proteomes" id="UP000179279">
    <property type="component" value="Unassembled WGS sequence"/>
</dbReference>
<keyword evidence="2" id="KW-0902">Two-component regulatory system</keyword>
<evidence type="ECO:0000256" key="6">
    <source>
        <dbReference type="PROSITE-ProRule" id="PRU00169"/>
    </source>
</evidence>
<dbReference type="Gene3D" id="3.40.50.2300">
    <property type="match status" value="1"/>
</dbReference>
<dbReference type="InterPro" id="IPR001789">
    <property type="entry name" value="Sig_transdc_resp-reg_receiver"/>
</dbReference>
<dbReference type="GO" id="GO:0003677">
    <property type="term" value="F:DNA binding"/>
    <property type="evidence" value="ECO:0007669"/>
    <property type="project" value="UniProtKB-KW"/>
</dbReference>
<dbReference type="FunFam" id="3.40.50.2300:FF:000001">
    <property type="entry name" value="DNA-binding response regulator PhoB"/>
    <property type="match status" value="1"/>
</dbReference>
<dbReference type="PANTHER" id="PTHR44591:SF3">
    <property type="entry name" value="RESPONSE REGULATORY DOMAIN-CONTAINING PROTEIN"/>
    <property type="match status" value="1"/>
</dbReference>
<proteinExistence type="predicted"/>
<feature type="domain" description="Response regulatory" evidence="7">
    <location>
        <begin position="3"/>
        <end position="119"/>
    </location>
</feature>
<dbReference type="EMBL" id="MHDA01000041">
    <property type="protein sequence ID" value="OGY30961.1"/>
    <property type="molecule type" value="Genomic_DNA"/>
</dbReference>
<evidence type="ECO:0000256" key="3">
    <source>
        <dbReference type="ARBA" id="ARBA00023015"/>
    </source>
</evidence>
<dbReference type="AlphaFoldDB" id="A0A1G1WTP0"/>
<evidence type="ECO:0000313" key="8">
    <source>
        <dbReference type="EMBL" id="OGY30961.1"/>
    </source>
</evidence>
<dbReference type="SMART" id="SM00448">
    <property type="entry name" value="REC"/>
    <property type="match status" value="1"/>
</dbReference>
<dbReference type="InterPro" id="IPR050595">
    <property type="entry name" value="Bact_response_regulator"/>
</dbReference>
<evidence type="ECO:0000256" key="2">
    <source>
        <dbReference type="ARBA" id="ARBA00023012"/>
    </source>
</evidence>
<dbReference type="CDD" id="cd17574">
    <property type="entry name" value="REC_OmpR"/>
    <property type="match status" value="1"/>
</dbReference>
<protein>
    <recommendedName>
        <fullName evidence="7">Response regulatory domain-containing protein</fullName>
    </recommendedName>
</protein>
<dbReference type="SUPFAM" id="SSF52172">
    <property type="entry name" value="CheY-like"/>
    <property type="match status" value="1"/>
</dbReference>
<dbReference type="PROSITE" id="PS50110">
    <property type="entry name" value="RESPONSE_REGULATORY"/>
    <property type="match status" value="1"/>
</dbReference>
<reference evidence="8 9" key="1">
    <citation type="journal article" date="2016" name="Nat. Commun.">
        <title>Thousands of microbial genomes shed light on interconnected biogeochemical processes in an aquifer system.</title>
        <authorList>
            <person name="Anantharaman K."/>
            <person name="Brown C.T."/>
            <person name="Hug L.A."/>
            <person name="Sharon I."/>
            <person name="Castelle C.J."/>
            <person name="Probst A.J."/>
            <person name="Thomas B.C."/>
            <person name="Singh A."/>
            <person name="Wilkins M.J."/>
            <person name="Karaoz U."/>
            <person name="Brodie E.L."/>
            <person name="Williams K.H."/>
            <person name="Hubbard S.S."/>
            <person name="Banfield J.F."/>
        </authorList>
    </citation>
    <scope>NUCLEOTIDE SEQUENCE [LARGE SCALE GENOMIC DNA]</scope>
</reference>
<evidence type="ECO:0000256" key="5">
    <source>
        <dbReference type="ARBA" id="ARBA00023163"/>
    </source>
</evidence>